<dbReference type="NCBIfam" id="NF003915">
    <property type="entry name" value="PRK05441.1"/>
    <property type="match status" value="1"/>
</dbReference>
<dbReference type="InterPro" id="IPR005488">
    <property type="entry name" value="Etherase_MurQ"/>
</dbReference>
<comment type="miscellaneous">
    <text evidence="3">A lyase-type mechanism (elimination/hydration) is suggested for the cleavage of the lactyl ether bond of MurNAc 6-phosphate, with the formation of an alpha,beta-unsaturated aldehyde intermediate with (E)-stereochemistry, followed by the syn addition of water to give product.</text>
</comment>
<dbReference type="PROSITE" id="PS51464">
    <property type="entry name" value="SIS"/>
    <property type="match status" value="1"/>
</dbReference>
<dbReference type="RefSeq" id="WP_213499422.1">
    <property type="nucleotide sequence ID" value="NZ_CP074694.1"/>
</dbReference>
<dbReference type="NCBIfam" id="NF009222">
    <property type="entry name" value="PRK12570.1"/>
    <property type="match status" value="1"/>
</dbReference>
<dbReference type="SUPFAM" id="SSF53697">
    <property type="entry name" value="SIS domain"/>
    <property type="match status" value="1"/>
</dbReference>
<accession>A0A8E6F054</accession>
<keyword evidence="2 3" id="KW-0119">Carbohydrate metabolism</keyword>
<name>A0A8E6F054_9BACT</name>
<comment type="pathway">
    <text evidence="3">Amino-sugar metabolism; N-acetylmuramate degradation.</text>
</comment>
<evidence type="ECO:0000256" key="2">
    <source>
        <dbReference type="ARBA" id="ARBA00023277"/>
    </source>
</evidence>
<proteinExistence type="inferred from homology"/>
<dbReference type="GO" id="GO:0009254">
    <property type="term" value="P:peptidoglycan turnover"/>
    <property type="evidence" value="ECO:0007669"/>
    <property type="project" value="TreeGrafter"/>
</dbReference>
<dbReference type="GO" id="GO:0016803">
    <property type="term" value="F:ether hydrolase activity"/>
    <property type="evidence" value="ECO:0007669"/>
    <property type="project" value="TreeGrafter"/>
</dbReference>
<dbReference type="UniPathway" id="UPA00342"/>
<reference evidence="5" key="1">
    <citation type="submission" date="2021-05" db="EMBL/GenBank/DDBJ databases">
        <title>Complete genome sequence of the cellulolytic planctomycete Telmatocola sphagniphila SP2T and characterization of the first cellulase from planctomycetes.</title>
        <authorList>
            <person name="Rakitin A.L."/>
            <person name="Beletsky A.V."/>
            <person name="Naumoff D.G."/>
            <person name="Kulichevskaya I.S."/>
            <person name="Mardanov A.V."/>
            <person name="Ravin N.V."/>
            <person name="Dedysh S.N."/>
        </authorList>
    </citation>
    <scope>NUCLEOTIDE SEQUENCE</scope>
    <source>
        <strain evidence="5">SP2T</strain>
    </source>
</reference>
<dbReference type="Gene3D" id="3.40.50.10490">
    <property type="entry name" value="Glucose-6-phosphate isomerase like protein, domain 1"/>
    <property type="match status" value="1"/>
</dbReference>
<dbReference type="CDD" id="cd24007">
    <property type="entry name" value="ASKHA_NBD_eukNAGK-like"/>
    <property type="match status" value="1"/>
</dbReference>
<organism evidence="5 6">
    <name type="scientific">Telmatocola sphagniphila</name>
    <dbReference type="NCBI Taxonomy" id="1123043"/>
    <lineage>
        <taxon>Bacteria</taxon>
        <taxon>Pseudomonadati</taxon>
        <taxon>Planctomycetota</taxon>
        <taxon>Planctomycetia</taxon>
        <taxon>Gemmatales</taxon>
        <taxon>Gemmataceae</taxon>
    </lineage>
</organism>
<dbReference type="CDD" id="cd05007">
    <property type="entry name" value="SIS_Etherase"/>
    <property type="match status" value="1"/>
</dbReference>
<dbReference type="GO" id="GO:0097173">
    <property type="term" value="P:N-acetylmuramic acid catabolic process"/>
    <property type="evidence" value="ECO:0007669"/>
    <property type="project" value="UniProtKB-UniPathway"/>
</dbReference>
<feature type="active site" evidence="3">
    <location>
        <position position="114"/>
    </location>
</feature>
<dbReference type="InterPro" id="IPR040190">
    <property type="entry name" value="MURQ/GCKR"/>
</dbReference>
<evidence type="ECO:0000259" key="4">
    <source>
        <dbReference type="PROSITE" id="PS51464"/>
    </source>
</evidence>
<dbReference type="PANTHER" id="PTHR10088:SF4">
    <property type="entry name" value="GLUCOKINASE REGULATORY PROTEIN"/>
    <property type="match status" value="1"/>
</dbReference>
<dbReference type="EC" id="4.2.1.126" evidence="3"/>
<comment type="subunit">
    <text evidence="3">Homodimer.</text>
</comment>
<dbReference type="InterPro" id="IPR001347">
    <property type="entry name" value="SIS_dom"/>
</dbReference>
<dbReference type="AlphaFoldDB" id="A0A8E6F054"/>
<evidence type="ECO:0000313" key="5">
    <source>
        <dbReference type="EMBL" id="QVL34433.1"/>
    </source>
</evidence>
<dbReference type="InterPro" id="IPR002731">
    <property type="entry name" value="ATPase_BadF"/>
</dbReference>
<dbReference type="EMBL" id="CP074694">
    <property type="protein sequence ID" value="QVL34433.1"/>
    <property type="molecule type" value="Genomic_DNA"/>
</dbReference>
<sequence length="609" mass="65235">MNLDKLMTESRNPASLEIHDLSALDLALLMITEEAQVLPAIRFEVSKIAQAIELISDRLRSGGRLIFLGAGTSGRVGALVATDCQTVFGTSAELVQAVIAGGPSALSSDRPEIEDHPEQAEIDLKQIGLSAQDVLVATSASGCTPYVLGGLKYARSVAALSISLTCTPNASVTPLSDLVLESIVGPEVLTGATHLKAATAHKIVLNLLTTGSMIRLGRTHGNLLVETRPLNYKLRSRSNRILRAIAGTTEQEAHSLLETVSGDLKTAIVCSLQNVPQQEARLLLLKHSGKIQSVLGRNPIPLNKFDYLIGIDGGGTKTHALICDLEGRTLAEGFAGPSNMQSVGISKATHALEEAVRQAFGKLGQPQGKVRYACLGLAGITRAEDEKLILEWAERFQLADRTRVCNDADILLACGDRPNRIAVIAGTGSAVLAEDVRGNRIHVGGWGPILGDEGSAYHIAISALRLILERQDQGRKLSFFQESILKEMGLTEPSQIISAIHRQGWDKRKISDLAGAILRFAESDPDAFLIAKRCSNCLVDQIVAIRARMKMDGKQSQLLMTGGLLEKSDVYRGMLLDELTGLGQLGDQALLISNATKGAVRLAREMLVV</sequence>
<keyword evidence="1 3" id="KW-0456">Lyase</keyword>
<keyword evidence="6" id="KW-1185">Reference proteome</keyword>
<dbReference type="Proteomes" id="UP000676194">
    <property type="component" value="Chromosome"/>
</dbReference>
<dbReference type="KEGG" id="tsph:KIH39_11150"/>
<dbReference type="HAMAP" id="MF_00068">
    <property type="entry name" value="MurQ"/>
    <property type="match status" value="1"/>
</dbReference>
<dbReference type="Pfam" id="PF01869">
    <property type="entry name" value="BcrAD_BadFG"/>
    <property type="match status" value="1"/>
</dbReference>
<dbReference type="GO" id="GO:0097367">
    <property type="term" value="F:carbohydrate derivative binding"/>
    <property type="evidence" value="ECO:0007669"/>
    <property type="project" value="InterPro"/>
</dbReference>
<dbReference type="InterPro" id="IPR046348">
    <property type="entry name" value="SIS_dom_sf"/>
</dbReference>
<comment type="function">
    <text evidence="3">Specifically catalyzes the cleavage of the D-lactyl ether substituent of MurNAc 6-phosphate, producing GlcNAc 6-phosphate and D-lactate.</text>
</comment>
<comment type="caution">
    <text evidence="3">Lacks conserved residue(s) required for the propagation of feature annotation.</text>
</comment>
<dbReference type="InterPro" id="IPR043129">
    <property type="entry name" value="ATPase_NBD"/>
</dbReference>
<dbReference type="Pfam" id="PF22645">
    <property type="entry name" value="GKRP_SIS_N"/>
    <property type="match status" value="1"/>
</dbReference>
<dbReference type="GO" id="GO:0016835">
    <property type="term" value="F:carbon-oxygen lyase activity"/>
    <property type="evidence" value="ECO:0007669"/>
    <property type="project" value="UniProtKB-UniRule"/>
</dbReference>
<evidence type="ECO:0000256" key="1">
    <source>
        <dbReference type="ARBA" id="ARBA00023239"/>
    </source>
</evidence>
<comment type="similarity">
    <text evidence="3">Belongs to the GCKR-like family. MurNAc-6-P etherase subfamily.</text>
</comment>
<evidence type="ECO:0000313" key="6">
    <source>
        <dbReference type="Proteomes" id="UP000676194"/>
    </source>
</evidence>
<feature type="domain" description="SIS" evidence="4">
    <location>
        <begin position="55"/>
        <end position="218"/>
    </location>
</feature>
<dbReference type="SUPFAM" id="SSF53067">
    <property type="entry name" value="Actin-like ATPase domain"/>
    <property type="match status" value="2"/>
</dbReference>
<dbReference type="Gene3D" id="3.30.420.40">
    <property type="match status" value="2"/>
</dbReference>
<dbReference type="Gene3D" id="1.10.8.1080">
    <property type="match status" value="1"/>
</dbReference>
<gene>
    <name evidence="3" type="primary">murQ</name>
    <name evidence="5" type="ORF">KIH39_11150</name>
</gene>
<evidence type="ECO:0000256" key="3">
    <source>
        <dbReference type="HAMAP-Rule" id="MF_00068"/>
    </source>
</evidence>
<dbReference type="PANTHER" id="PTHR10088">
    <property type="entry name" value="GLUCOKINASE REGULATORY PROTEIN"/>
    <property type="match status" value="1"/>
</dbReference>
<comment type="catalytic activity">
    <reaction evidence="3">
        <text>N-acetyl-D-muramate 6-phosphate + H2O = N-acetyl-D-glucosamine 6-phosphate + (R)-lactate</text>
        <dbReference type="Rhea" id="RHEA:26410"/>
        <dbReference type="ChEBI" id="CHEBI:15377"/>
        <dbReference type="ChEBI" id="CHEBI:16004"/>
        <dbReference type="ChEBI" id="CHEBI:57513"/>
        <dbReference type="ChEBI" id="CHEBI:58722"/>
        <dbReference type="EC" id="4.2.1.126"/>
    </reaction>
</comment>
<dbReference type="GO" id="GO:0046348">
    <property type="term" value="P:amino sugar catabolic process"/>
    <property type="evidence" value="ECO:0007669"/>
    <property type="project" value="InterPro"/>
</dbReference>
<protein>
    <recommendedName>
        <fullName evidence="3">N-acetylmuramic acid 6-phosphate etherase</fullName>
        <shortName evidence="3">MurNAc-6-P etherase</shortName>
        <ecNumber evidence="3">4.2.1.126</ecNumber>
    </recommendedName>
    <alternativeName>
        <fullName evidence="3">N-acetylmuramic acid 6-phosphate hydrolase</fullName>
    </alternativeName>
    <alternativeName>
        <fullName evidence="3">N-acetylmuramic acid 6-phosphate lyase</fullName>
    </alternativeName>
</protein>